<dbReference type="Pfam" id="PF00248">
    <property type="entry name" value="Aldo_ket_red"/>
    <property type="match status" value="1"/>
</dbReference>
<feature type="domain" description="NADP-dependent oxidoreductase" evidence="2">
    <location>
        <begin position="4"/>
        <end position="159"/>
    </location>
</feature>
<dbReference type="InterPro" id="IPR023210">
    <property type="entry name" value="NADP_OxRdtase_dom"/>
</dbReference>
<dbReference type="STRING" id="1076935.U4L5Q4"/>
<dbReference type="PRINTS" id="PR00069">
    <property type="entry name" value="ALDKETRDTASE"/>
</dbReference>
<keyword evidence="1" id="KW-0560">Oxidoreductase</keyword>
<dbReference type="AlphaFoldDB" id="U4L5Q4"/>
<dbReference type="eggNOG" id="KOG1577">
    <property type="taxonomic scope" value="Eukaryota"/>
</dbReference>
<dbReference type="InterPro" id="IPR020471">
    <property type="entry name" value="AKR"/>
</dbReference>
<dbReference type="Proteomes" id="UP000018144">
    <property type="component" value="Unassembled WGS sequence"/>
</dbReference>
<reference evidence="3 4" key="1">
    <citation type="journal article" date="2013" name="PLoS Genet.">
        <title>The genome and development-dependent transcriptomes of Pyronema confluens: a window into fungal evolution.</title>
        <authorList>
            <person name="Traeger S."/>
            <person name="Altegoer F."/>
            <person name="Freitag M."/>
            <person name="Gabaldon T."/>
            <person name="Kempken F."/>
            <person name="Kumar A."/>
            <person name="Marcet-Houben M."/>
            <person name="Poggeler S."/>
            <person name="Stajich J.E."/>
            <person name="Nowrousian M."/>
        </authorList>
    </citation>
    <scope>NUCLEOTIDE SEQUENCE [LARGE SCALE GENOMIC DNA]</scope>
    <source>
        <strain evidence="4">CBS 100304</strain>
        <tissue evidence="3">Vegetative mycelium</tissue>
    </source>
</reference>
<dbReference type="PANTHER" id="PTHR11732">
    <property type="entry name" value="ALDO/KETO REDUCTASE"/>
    <property type="match status" value="1"/>
</dbReference>
<keyword evidence="4" id="KW-1185">Reference proteome</keyword>
<dbReference type="CDD" id="cd19071">
    <property type="entry name" value="AKR_AKR1-5-like"/>
    <property type="match status" value="1"/>
</dbReference>
<gene>
    <name evidence="3" type="ORF">PCON_12120</name>
</gene>
<evidence type="ECO:0000259" key="2">
    <source>
        <dbReference type="Pfam" id="PF00248"/>
    </source>
</evidence>
<evidence type="ECO:0000313" key="4">
    <source>
        <dbReference type="Proteomes" id="UP000018144"/>
    </source>
</evidence>
<protein>
    <submittedName>
        <fullName evidence="3">Similar to Protein GCY acc. no. P14065</fullName>
    </submittedName>
</protein>
<dbReference type="OrthoDB" id="416253at2759"/>
<dbReference type="SUPFAM" id="SSF51430">
    <property type="entry name" value="NAD(P)-linked oxidoreductase"/>
    <property type="match status" value="1"/>
</dbReference>
<dbReference type="GO" id="GO:0016491">
    <property type="term" value="F:oxidoreductase activity"/>
    <property type="evidence" value="ECO:0007669"/>
    <property type="project" value="UniProtKB-KW"/>
</dbReference>
<organism evidence="3 4">
    <name type="scientific">Pyronema omphalodes (strain CBS 100304)</name>
    <name type="common">Pyronema confluens</name>
    <dbReference type="NCBI Taxonomy" id="1076935"/>
    <lineage>
        <taxon>Eukaryota</taxon>
        <taxon>Fungi</taxon>
        <taxon>Dikarya</taxon>
        <taxon>Ascomycota</taxon>
        <taxon>Pezizomycotina</taxon>
        <taxon>Pezizomycetes</taxon>
        <taxon>Pezizales</taxon>
        <taxon>Pyronemataceae</taxon>
        <taxon>Pyronema</taxon>
    </lineage>
</organism>
<proteinExistence type="predicted"/>
<name>U4L5Q4_PYROM</name>
<dbReference type="InterPro" id="IPR036812">
    <property type="entry name" value="NAD(P)_OxRdtase_dom_sf"/>
</dbReference>
<evidence type="ECO:0000256" key="1">
    <source>
        <dbReference type="ARBA" id="ARBA00023002"/>
    </source>
</evidence>
<accession>U4L5Q4</accession>
<dbReference type="Gene3D" id="3.20.20.100">
    <property type="entry name" value="NADP-dependent oxidoreductase domain"/>
    <property type="match status" value="1"/>
</dbReference>
<evidence type="ECO:0000313" key="3">
    <source>
        <dbReference type="EMBL" id="CCX12526.1"/>
    </source>
</evidence>
<dbReference type="EMBL" id="HF935719">
    <property type="protein sequence ID" value="CCX12526.1"/>
    <property type="molecule type" value="Genomic_DNA"/>
</dbReference>
<sequence length="166" mass="18679">MPLIGFGTFQSETNAPPGTYQAAVLEALRIGIRHLDTAWCYGTEEEVGEAIRESGIPREELFVVTNLYQTFHRPEDVAKAFESSLKSLGLDYIDLHLMHFPYAYIPRDDFSVARGSSGKPTIDCEFTRDYISTWQAMENLVDTKKARAIDVSNFSVLKTKLLLAHS</sequence>
<dbReference type="OMA" id="ANKGSAC"/>